<dbReference type="RefSeq" id="WP_153250464.1">
    <property type="nucleotide sequence ID" value="NZ_CP044205.1"/>
</dbReference>
<dbReference type="PRINTS" id="PR01179">
    <property type="entry name" value="ODADCRBXLASE"/>
</dbReference>
<dbReference type="AlphaFoldDB" id="A0A5Q0BKY7"/>
<dbReference type="Gene3D" id="2.40.37.10">
    <property type="entry name" value="Lyase, Ornithine Decarboxylase, Chain A, domain 1"/>
    <property type="match status" value="1"/>
</dbReference>
<comment type="cofactor">
    <cofactor evidence="1 11 12">
        <name>pyridoxal 5'-phosphate</name>
        <dbReference type="ChEBI" id="CHEBI:597326"/>
    </cofactor>
</comment>
<dbReference type="PANTHER" id="PTHR43727:SF1">
    <property type="entry name" value="CARBOXYNORSPERMIDINE_CARBOXYSPERMIDINE DECARBOXYLASE"/>
    <property type="match status" value="1"/>
</dbReference>
<evidence type="ECO:0000256" key="1">
    <source>
        <dbReference type="ARBA" id="ARBA00001933"/>
    </source>
</evidence>
<comment type="catalytic activity">
    <reaction evidence="9 11">
        <text>carboxyspermidine + H(+) = spermidine + CO2</text>
        <dbReference type="Rhea" id="RHEA:34095"/>
        <dbReference type="ChEBI" id="CHEBI:15378"/>
        <dbReference type="ChEBI" id="CHEBI:16526"/>
        <dbReference type="ChEBI" id="CHEBI:57834"/>
        <dbReference type="ChEBI" id="CHEBI:65072"/>
        <dbReference type="EC" id="4.1.1.96"/>
    </reaction>
</comment>
<accession>A0A5Q0BKY7</accession>
<dbReference type="EC" id="4.1.1.96" evidence="2 11"/>
<evidence type="ECO:0000313" key="14">
    <source>
        <dbReference type="EMBL" id="QFY44503.1"/>
    </source>
</evidence>
<evidence type="ECO:0000256" key="8">
    <source>
        <dbReference type="ARBA" id="ARBA00025802"/>
    </source>
</evidence>
<keyword evidence="11" id="KW-0620">Polyamine biosynthesis</keyword>
<evidence type="ECO:0000256" key="2">
    <source>
        <dbReference type="ARBA" id="ARBA00012259"/>
    </source>
</evidence>
<dbReference type="InterPro" id="IPR000183">
    <property type="entry name" value="Orn/DAP/Arg_de-COase"/>
</dbReference>
<evidence type="ECO:0000256" key="3">
    <source>
        <dbReference type="ARBA" id="ARBA00013633"/>
    </source>
</evidence>
<evidence type="ECO:0000256" key="11">
    <source>
        <dbReference type="PIRNR" id="PIRNR038941"/>
    </source>
</evidence>
<proteinExistence type="inferred from homology"/>
<organism evidence="14 15">
    <name type="scientific">Candidatus Methylospira mobilis</name>
    <dbReference type="NCBI Taxonomy" id="1808979"/>
    <lineage>
        <taxon>Bacteria</taxon>
        <taxon>Pseudomonadati</taxon>
        <taxon>Pseudomonadota</taxon>
        <taxon>Gammaproteobacteria</taxon>
        <taxon>Methylococcales</taxon>
        <taxon>Methylococcaceae</taxon>
        <taxon>Candidatus Methylospira</taxon>
    </lineage>
</organism>
<dbReference type="InParanoid" id="A0A5Q0BKY7"/>
<feature type="modified residue" description="N6-(pyridoxal phosphate)lysine" evidence="12">
    <location>
        <position position="44"/>
    </location>
</feature>
<feature type="domain" description="Orn/DAP/Arg decarboxylase 2 N-terminal" evidence="13">
    <location>
        <begin position="37"/>
        <end position="249"/>
    </location>
</feature>
<keyword evidence="7 11" id="KW-0456">Lyase</keyword>
<evidence type="ECO:0000256" key="10">
    <source>
        <dbReference type="ARBA" id="ARBA00047389"/>
    </source>
</evidence>
<gene>
    <name evidence="14" type="ORF">F6R98_19250</name>
</gene>
<dbReference type="GO" id="GO:0005737">
    <property type="term" value="C:cytoplasm"/>
    <property type="evidence" value="ECO:0007669"/>
    <property type="project" value="UniProtKB-SubCell"/>
</dbReference>
<dbReference type="PIRSF" id="PIRSF038941">
    <property type="entry name" value="NspC"/>
    <property type="match status" value="1"/>
</dbReference>
<evidence type="ECO:0000313" key="15">
    <source>
        <dbReference type="Proteomes" id="UP000325755"/>
    </source>
</evidence>
<dbReference type="GO" id="GO:0008836">
    <property type="term" value="F:diaminopimelate decarboxylase activity"/>
    <property type="evidence" value="ECO:0007669"/>
    <property type="project" value="TreeGrafter"/>
</dbReference>
<keyword evidence="4 11" id="KW-0210">Decarboxylase</keyword>
<comment type="subcellular location">
    <subcellularLocation>
        <location evidence="11">Cytoplasm</location>
    </subcellularLocation>
</comment>
<reference evidence="14 15" key="1">
    <citation type="submission" date="2019-09" db="EMBL/GenBank/DDBJ databases">
        <title>Ecophysiology of the spiral-shaped methanotroph Methylospira mobilis as revealed by the complete genome sequence.</title>
        <authorList>
            <person name="Oshkin I.Y."/>
            <person name="Dedysh S.N."/>
            <person name="Miroshnikov K."/>
            <person name="Danilova O.V."/>
            <person name="Hakobyan A."/>
            <person name="Liesack W."/>
        </authorList>
    </citation>
    <scope>NUCLEOTIDE SEQUENCE [LARGE SCALE GENOMIC DNA]</scope>
    <source>
        <strain evidence="14 15">Shm1</strain>
    </source>
</reference>
<dbReference type="KEGG" id="mmob:F6R98_19250"/>
<dbReference type="InterPro" id="IPR009006">
    <property type="entry name" value="Ala_racemase/Decarboxylase_C"/>
</dbReference>
<evidence type="ECO:0000256" key="9">
    <source>
        <dbReference type="ARBA" id="ARBA00047351"/>
    </source>
</evidence>
<dbReference type="OrthoDB" id="9804410at2"/>
<comment type="similarity">
    <text evidence="8 11">Belongs to the Orn/Lys/Arg decarboxylase class-II family. NspC subfamily.</text>
</comment>
<comment type="function">
    <text evidence="11">Catalyzes the decarboxylation of carboxynorspermidine and carboxyspermidine.</text>
</comment>
<evidence type="ECO:0000256" key="7">
    <source>
        <dbReference type="ARBA" id="ARBA00023239"/>
    </source>
</evidence>
<protein>
    <recommendedName>
        <fullName evidence="3 11">Carboxynorspermidine/carboxyspermidine decarboxylase</fullName>
        <shortName evidence="11">CANS DC/CAS DC</shortName>
        <shortName evidence="11">CANSDC/CASDC</shortName>
        <ecNumber evidence="2 11">4.1.1.96</ecNumber>
    </recommendedName>
</protein>
<dbReference type="Pfam" id="PF02784">
    <property type="entry name" value="Orn_Arg_deC_N"/>
    <property type="match status" value="1"/>
</dbReference>
<dbReference type="InterPro" id="IPR022644">
    <property type="entry name" value="De-COase2_N"/>
</dbReference>
<dbReference type="InterPro" id="IPR029066">
    <property type="entry name" value="PLP-binding_barrel"/>
</dbReference>
<feature type="active site" description="Proton donor" evidence="12">
    <location>
        <position position="310"/>
    </location>
</feature>
<dbReference type="GO" id="GO:0008295">
    <property type="term" value="P:spermidine biosynthetic process"/>
    <property type="evidence" value="ECO:0007669"/>
    <property type="project" value="UniProtKB-KW"/>
</dbReference>
<evidence type="ECO:0000256" key="5">
    <source>
        <dbReference type="ARBA" id="ARBA00022898"/>
    </source>
</evidence>
<dbReference type="EMBL" id="CP044205">
    <property type="protein sequence ID" value="QFY44503.1"/>
    <property type="molecule type" value="Genomic_DNA"/>
</dbReference>
<evidence type="ECO:0000256" key="12">
    <source>
        <dbReference type="PIRSR" id="PIRSR600183-50"/>
    </source>
</evidence>
<dbReference type="GO" id="GO:0045312">
    <property type="term" value="P:nor-spermidine biosynthetic process"/>
    <property type="evidence" value="ECO:0007669"/>
    <property type="project" value="InterPro"/>
</dbReference>
<dbReference type="Gene3D" id="3.20.20.10">
    <property type="entry name" value="Alanine racemase"/>
    <property type="match status" value="1"/>
</dbReference>
<keyword evidence="11" id="KW-0963">Cytoplasm</keyword>
<dbReference type="SUPFAM" id="SSF51419">
    <property type="entry name" value="PLP-binding barrel"/>
    <property type="match status" value="1"/>
</dbReference>
<evidence type="ECO:0000256" key="6">
    <source>
        <dbReference type="ARBA" id="ARBA00023066"/>
    </source>
</evidence>
<evidence type="ECO:0000259" key="13">
    <source>
        <dbReference type="Pfam" id="PF02784"/>
    </source>
</evidence>
<dbReference type="Proteomes" id="UP000325755">
    <property type="component" value="Chromosome"/>
</dbReference>
<name>A0A5Q0BKY7_9GAMM</name>
<keyword evidence="5 11" id="KW-0663">Pyridoxal phosphate</keyword>
<dbReference type="SUPFAM" id="SSF50621">
    <property type="entry name" value="Alanine racemase C-terminal domain-like"/>
    <property type="match status" value="1"/>
</dbReference>
<sequence length="384" mass="42419">MHIFDTSAVTTPAFVFNQSRLLAMGRLLAQLRASSGCKALYSIKALPLLPVLELLAPYLDGFSVSSLFEARLAALTGAASLHITTPGLRREEMAELGGLCDHINFNSLEQFQHLAGLAGPDTSLGLRINPGLSFLDDDRYNPCRSHSRLGVPMAQFPEAWRQTDVRAKLSGLHFHTLFSSASFAPLAATVEHIGRTLGDAVLTSLDWINLGGGYLFDSVEQMDELGCIVRNIRTRWGLEVFFEPGKAVAGVAGYWVGSILDMFVRDGKTIAVLDTTVNHHPEIFEYQKRPEPAWQEPDNGFPVLLTGCSCLAGDILGEFRFASRPCLGQRVVFRNAGAYSLIKANRFNGYNLPSVYLWDGAEDIRQLKSYAWEDYARQWQADPC</sequence>
<evidence type="ECO:0000256" key="4">
    <source>
        <dbReference type="ARBA" id="ARBA00022793"/>
    </source>
</evidence>
<dbReference type="GO" id="GO:0009089">
    <property type="term" value="P:lysine biosynthetic process via diaminopimelate"/>
    <property type="evidence" value="ECO:0007669"/>
    <property type="project" value="TreeGrafter"/>
</dbReference>
<comment type="catalytic activity">
    <reaction evidence="10 11">
        <text>carboxynorspermidine + H(+) = norspermidine + CO2</text>
        <dbReference type="Rhea" id="RHEA:34099"/>
        <dbReference type="ChEBI" id="CHEBI:15378"/>
        <dbReference type="ChEBI" id="CHEBI:16526"/>
        <dbReference type="ChEBI" id="CHEBI:57920"/>
        <dbReference type="ChEBI" id="CHEBI:65070"/>
        <dbReference type="EC" id="4.1.1.96"/>
    </reaction>
</comment>
<dbReference type="InterPro" id="IPR005730">
    <property type="entry name" value="Nsp_de-COase"/>
</dbReference>
<dbReference type="PANTHER" id="PTHR43727">
    <property type="entry name" value="DIAMINOPIMELATE DECARBOXYLASE"/>
    <property type="match status" value="1"/>
</dbReference>
<comment type="subunit">
    <text evidence="11">Homodimer.</text>
</comment>
<keyword evidence="15" id="KW-1185">Reference proteome</keyword>
<keyword evidence="6 11" id="KW-0745">Spermidine biosynthesis</keyword>